<comment type="catalytic activity">
    <reaction evidence="5">
        <text>L-methionyl-[protein] + [thioredoxin]-disulfide + H2O = L-methionyl-(R)-S-oxide-[protein] + [thioredoxin]-dithiol</text>
        <dbReference type="Rhea" id="RHEA:24164"/>
        <dbReference type="Rhea" id="RHEA-COMP:10698"/>
        <dbReference type="Rhea" id="RHEA-COMP:10700"/>
        <dbReference type="Rhea" id="RHEA-COMP:12313"/>
        <dbReference type="Rhea" id="RHEA-COMP:12314"/>
        <dbReference type="ChEBI" id="CHEBI:15377"/>
        <dbReference type="ChEBI" id="CHEBI:16044"/>
        <dbReference type="ChEBI" id="CHEBI:29950"/>
        <dbReference type="ChEBI" id="CHEBI:45764"/>
        <dbReference type="ChEBI" id="CHEBI:50058"/>
        <dbReference type="EC" id="1.8.4.12"/>
    </reaction>
</comment>
<dbReference type="SUPFAM" id="SSF51316">
    <property type="entry name" value="Mss4-like"/>
    <property type="match status" value="1"/>
</dbReference>
<evidence type="ECO:0000256" key="5">
    <source>
        <dbReference type="ARBA" id="ARBA00048488"/>
    </source>
</evidence>
<dbReference type="InterPro" id="IPR011057">
    <property type="entry name" value="Mss4-like_sf"/>
</dbReference>
<dbReference type="NCBIfam" id="TIGR00357">
    <property type="entry name" value="peptide-methionine (R)-S-oxide reductase MsrB"/>
    <property type="match status" value="1"/>
</dbReference>
<keyword evidence="2 7" id="KW-0560">Oxidoreductase</keyword>
<evidence type="ECO:0000256" key="2">
    <source>
        <dbReference type="ARBA" id="ARBA00023002"/>
    </source>
</evidence>
<evidence type="ECO:0000256" key="4">
    <source>
        <dbReference type="ARBA" id="ARBA00047806"/>
    </source>
</evidence>
<dbReference type="GO" id="GO:0033743">
    <property type="term" value="F:peptide-methionine (R)-S-oxide reductase activity"/>
    <property type="evidence" value="ECO:0007669"/>
    <property type="project" value="UniProtKB-EC"/>
</dbReference>
<dbReference type="PANTHER" id="PTHR43774:SF1">
    <property type="entry name" value="PEPTIDE METHIONINE SULFOXIDE REDUCTASE MSRA 2"/>
    <property type="match status" value="1"/>
</dbReference>
<accession>A0A839U2N2</accession>
<evidence type="ECO:0000313" key="9">
    <source>
        <dbReference type="EMBL" id="MBB3131127.1"/>
    </source>
</evidence>
<comment type="catalytic activity">
    <reaction evidence="6 7">
        <text>[thioredoxin]-disulfide + L-methionine + H2O = L-methionine (S)-S-oxide + [thioredoxin]-dithiol</text>
        <dbReference type="Rhea" id="RHEA:19993"/>
        <dbReference type="Rhea" id="RHEA-COMP:10698"/>
        <dbReference type="Rhea" id="RHEA-COMP:10700"/>
        <dbReference type="ChEBI" id="CHEBI:15377"/>
        <dbReference type="ChEBI" id="CHEBI:29950"/>
        <dbReference type="ChEBI" id="CHEBI:50058"/>
        <dbReference type="ChEBI" id="CHEBI:57844"/>
        <dbReference type="ChEBI" id="CHEBI:58772"/>
        <dbReference type="EC" id="1.8.4.11"/>
    </reaction>
</comment>
<evidence type="ECO:0000256" key="7">
    <source>
        <dbReference type="HAMAP-Rule" id="MF_01401"/>
    </source>
</evidence>
<dbReference type="EMBL" id="JACHXJ010000006">
    <property type="protein sequence ID" value="MBB3131127.1"/>
    <property type="molecule type" value="Genomic_DNA"/>
</dbReference>
<comment type="caution">
    <text evidence="9">The sequence shown here is derived from an EMBL/GenBank/DDBJ whole genome shotgun (WGS) entry which is preliminary data.</text>
</comment>
<feature type="active site" evidence="7">
    <location>
        <position position="18"/>
    </location>
</feature>
<dbReference type="HAMAP" id="MF_01401">
    <property type="entry name" value="MsrA"/>
    <property type="match status" value="1"/>
</dbReference>
<sequence>MEQDNHQDWELATFAGGCFWCMVQPFDELPGIHSIVSGYTGGRTEHPTYEEVGTETTGHYEAVQIAFDPEVFPYERLLDIYWQLIDPTDAGGQFMDRGNSYRTAIFVHNGEQRAKAEASKRELAVSGRFKGHIVTEILPAGPFYPAEDEHQDYYKTHRYDYNLYHEGSGRGTFSEKHWRRKQDDTELRKKLTRLQYEVTQHGADELPYENAYWNNEREGIYVDVVNGDPLFCSRDQFDAGTGFPAFTRPIHEGFLRRKADLRSGKARTALYGRLSGAYLGHLFHNGPPPAGQHYQVNSAALRFVPREELEREGYGKYRELFEGERGE</sequence>
<dbReference type="InterPro" id="IPR002569">
    <property type="entry name" value="Met_Sox_Rdtase_MsrA_dom"/>
</dbReference>
<dbReference type="Pfam" id="PF01625">
    <property type="entry name" value="PMSR"/>
    <property type="match status" value="1"/>
</dbReference>
<evidence type="ECO:0000313" key="10">
    <source>
        <dbReference type="Proteomes" id="UP000517523"/>
    </source>
</evidence>
<dbReference type="NCBIfam" id="TIGR00401">
    <property type="entry name" value="msrA"/>
    <property type="match status" value="1"/>
</dbReference>
<dbReference type="EC" id="1.8.4.11" evidence="7"/>
<comment type="catalytic activity">
    <reaction evidence="4 7">
        <text>L-methionyl-[protein] + [thioredoxin]-disulfide + H2O = L-methionyl-(S)-S-oxide-[protein] + [thioredoxin]-dithiol</text>
        <dbReference type="Rhea" id="RHEA:14217"/>
        <dbReference type="Rhea" id="RHEA-COMP:10698"/>
        <dbReference type="Rhea" id="RHEA-COMP:10700"/>
        <dbReference type="Rhea" id="RHEA-COMP:12313"/>
        <dbReference type="Rhea" id="RHEA-COMP:12315"/>
        <dbReference type="ChEBI" id="CHEBI:15377"/>
        <dbReference type="ChEBI" id="CHEBI:16044"/>
        <dbReference type="ChEBI" id="CHEBI:29950"/>
        <dbReference type="ChEBI" id="CHEBI:44120"/>
        <dbReference type="ChEBI" id="CHEBI:50058"/>
        <dbReference type="EC" id="1.8.4.11"/>
    </reaction>
</comment>
<keyword evidence="3" id="KW-0511">Multifunctional enzyme</keyword>
<gene>
    <name evidence="7" type="primary">msrA</name>
    <name evidence="9" type="ORF">FHS19_005847</name>
</gene>
<dbReference type="InterPro" id="IPR002579">
    <property type="entry name" value="Met_Sox_Rdtase_MsrB_dom"/>
</dbReference>
<dbReference type="Gene3D" id="2.170.150.20">
    <property type="entry name" value="Peptide methionine sulfoxide reductase"/>
    <property type="match status" value="1"/>
</dbReference>
<evidence type="ECO:0000256" key="1">
    <source>
        <dbReference type="ARBA" id="ARBA00005591"/>
    </source>
</evidence>
<evidence type="ECO:0000256" key="6">
    <source>
        <dbReference type="ARBA" id="ARBA00048782"/>
    </source>
</evidence>
<dbReference type="Pfam" id="PF01641">
    <property type="entry name" value="SelR"/>
    <property type="match status" value="1"/>
</dbReference>
<comment type="function">
    <text evidence="7">Has an important function as a repair enzyme for proteins that have been inactivated by oxidation. Catalyzes the reversible oxidation-reduction of methionine sulfoxide in proteins to methionine.</text>
</comment>
<dbReference type="AlphaFoldDB" id="A0A839U2N2"/>
<dbReference type="RefSeq" id="WP_183585621.1">
    <property type="nucleotide sequence ID" value="NZ_JACHXJ010000006.1"/>
</dbReference>
<reference evidence="9 10" key="1">
    <citation type="submission" date="2020-08" db="EMBL/GenBank/DDBJ databases">
        <title>Genomic Encyclopedia of Type Strains, Phase III (KMG-III): the genomes of soil and plant-associated and newly described type strains.</title>
        <authorList>
            <person name="Whitman W."/>
        </authorList>
    </citation>
    <scope>NUCLEOTIDE SEQUENCE [LARGE SCALE GENOMIC DNA]</scope>
    <source>
        <strain evidence="9 10">CECT 5831</strain>
    </source>
</reference>
<dbReference type="InterPro" id="IPR036509">
    <property type="entry name" value="Met_Sox_Rdtase_MsrA_sf"/>
</dbReference>
<proteinExistence type="inferred from homology"/>
<dbReference type="Gene3D" id="3.30.1060.10">
    <property type="entry name" value="Peptide methionine sulphoxide reductase MsrA"/>
    <property type="match status" value="1"/>
</dbReference>
<dbReference type="PROSITE" id="PS51790">
    <property type="entry name" value="MSRB"/>
    <property type="match status" value="1"/>
</dbReference>
<dbReference type="SUPFAM" id="SSF55068">
    <property type="entry name" value="Peptide methionine sulfoxide reductase"/>
    <property type="match status" value="1"/>
</dbReference>
<dbReference type="GO" id="GO:0008113">
    <property type="term" value="F:peptide-methionine (S)-S-oxide reductase activity"/>
    <property type="evidence" value="ECO:0007669"/>
    <property type="project" value="UniProtKB-UniRule"/>
</dbReference>
<dbReference type="PANTHER" id="PTHR43774">
    <property type="entry name" value="PEPTIDE METHIONINE SULFOXIDE REDUCTASE"/>
    <property type="match status" value="1"/>
</dbReference>
<evidence type="ECO:0000259" key="8">
    <source>
        <dbReference type="PROSITE" id="PS51790"/>
    </source>
</evidence>
<protein>
    <recommendedName>
        <fullName evidence="7">Peptide methionine sulfoxide reductase MsrA</fullName>
        <shortName evidence="7">Protein-methionine-S-oxide reductase</shortName>
        <ecNumber evidence="7">1.8.4.11</ecNumber>
    </recommendedName>
    <alternativeName>
        <fullName evidence="7">Peptide-methionine (S)-S-oxide reductase</fullName>
        <shortName evidence="7">Peptide Met(O) reductase</shortName>
    </alternativeName>
</protein>
<name>A0A839U2N2_9BACL</name>
<organism evidence="9 10">
    <name type="scientific">Paenibacillus rhizosphaerae</name>
    <dbReference type="NCBI Taxonomy" id="297318"/>
    <lineage>
        <taxon>Bacteria</taxon>
        <taxon>Bacillati</taxon>
        <taxon>Bacillota</taxon>
        <taxon>Bacilli</taxon>
        <taxon>Bacillales</taxon>
        <taxon>Paenibacillaceae</taxon>
        <taxon>Paenibacillus</taxon>
    </lineage>
</organism>
<dbReference type="Proteomes" id="UP000517523">
    <property type="component" value="Unassembled WGS sequence"/>
</dbReference>
<feature type="domain" description="MsrB" evidence="8">
    <location>
        <begin position="184"/>
        <end position="306"/>
    </location>
</feature>
<comment type="similarity">
    <text evidence="1 7">Belongs to the MsrA Met sulfoxide reductase family.</text>
</comment>
<evidence type="ECO:0000256" key="3">
    <source>
        <dbReference type="ARBA" id="ARBA00023268"/>
    </source>
</evidence>